<feature type="region of interest" description="Disordered" evidence="1">
    <location>
        <begin position="49"/>
        <end position="73"/>
    </location>
</feature>
<organism evidence="2 3">
    <name type="scientific">Rosistilla oblonga</name>
    <dbReference type="NCBI Taxonomy" id="2527990"/>
    <lineage>
        <taxon>Bacteria</taxon>
        <taxon>Pseudomonadati</taxon>
        <taxon>Planctomycetota</taxon>
        <taxon>Planctomycetia</taxon>
        <taxon>Pirellulales</taxon>
        <taxon>Pirellulaceae</taxon>
        <taxon>Rosistilla</taxon>
    </lineage>
</organism>
<evidence type="ECO:0000313" key="2">
    <source>
        <dbReference type="EMBL" id="QDV56387.1"/>
    </source>
</evidence>
<dbReference type="EMBL" id="CP036318">
    <property type="protein sequence ID" value="QDV56387.1"/>
    <property type="molecule type" value="Genomic_DNA"/>
</dbReference>
<gene>
    <name evidence="2" type="ORF">Mal33_23760</name>
</gene>
<accession>A0A518ITH5</accession>
<proteinExistence type="predicted"/>
<reference evidence="2 3" key="1">
    <citation type="submission" date="2019-02" db="EMBL/GenBank/DDBJ databases">
        <title>Deep-cultivation of Planctomycetes and their phenomic and genomic characterization uncovers novel biology.</title>
        <authorList>
            <person name="Wiegand S."/>
            <person name="Jogler M."/>
            <person name="Boedeker C."/>
            <person name="Pinto D."/>
            <person name="Vollmers J."/>
            <person name="Rivas-Marin E."/>
            <person name="Kohn T."/>
            <person name="Peeters S.H."/>
            <person name="Heuer A."/>
            <person name="Rast P."/>
            <person name="Oberbeckmann S."/>
            <person name="Bunk B."/>
            <person name="Jeske O."/>
            <person name="Meyerdierks A."/>
            <person name="Storesund J.E."/>
            <person name="Kallscheuer N."/>
            <person name="Luecker S."/>
            <person name="Lage O.M."/>
            <person name="Pohl T."/>
            <person name="Merkel B.J."/>
            <person name="Hornburger P."/>
            <person name="Mueller R.-W."/>
            <person name="Bruemmer F."/>
            <person name="Labrenz M."/>
            <person name="Spormann A.M."/>
            <person name="Op den Camp H."/>
            <person name="Overmann J."/>
            <person name="Amann R."/>
            <person name="Jetten M.S.M."/>
            <person name="Mascher T."/>
            <person name="Medema M.H."/>
            <person name="Devos D.P."/>
            <person name="Kaster A.-K."/>
            <person name="Ovreas L."/>
            <person name="Rohde M."/>
            <person name="Galperin M.Y."/>
            <person name="Jogler C."/>
        </authorList>
    </citation>
    <scope>NUCLEOTIDE SEQUENCE [LARGE SCALE GENOMIC DNA]</scope>
    <source>
        <strain evidence="2 3">Mal33</strain>
    </source>
</reference>
<feature type="compositionally biased region" description="Basic and acidic residues" evidence="1">
    <location>
        <begin position="56"/>
        <end position="73"/>
    </location>
</feature>
<dbReference type="Proteomes" id="UP000316770">
    <property type="component" value="Chromosome"/>
</dbReference>
<protein>
    <submittedName>
        <fullName evidence="2">Uncharacterized protein</fullName>
    </submittedName>
</protein>
<evidence type="ECO:0000256" key="1">
    <source>
        <dbReference type="SAM" id="MobiDB-lite"/>
    </source>
</evidence>
<dbReference type="AlphaFoldDB" id="A0A518ITH5"/>
<evidence type="ECO:0000313" key="3">
    <source>
        <dbReference type="Proteomes" id="UP000316770"/>
    </source>
</evidence>
<sequence>MLIQRNPRYGDVVQLLHMVLDRCGRKVLGKPKAWARWTLCSGRGIRTDCTDVGGAGEDRPPPQEREAPRRTGR</sequence>
<name>A0A518ITH5_9BACT</name>
<keyword evidence="3" id="KW-1185">Reference proteome</keyword>